<evidence type="ECO:0000256" key="3">
    <source>
        <dbReference type="ARBA" id="ARBA00022737"/>
    </source>
</evidence>
<dbReference type="InterPro" id="IPR059164">
    <property type="entry name" value="HAT_PRP39_C"/>
</dbReference>
<feature type="domain" description="RRM" evidence="9">
    <location>
        <begin position="1159"/>
        <end position="1236"/>
    </location>
</feature>
<dbReference type="CDD" id="cd00590">
    <property type="entry name" value="RRM_SF"/>
    <property type="match status" value="3"/>
</dbReference>
<reference evidence="10" key="1">
    <citation type="submission" date="2014-11" db="EMBL/GenBank/DDBJ databases">
        <authorList>
            <person name="Otto D Thomas"/>
            <person name="Naeem Raeece"/>
        </authorList>
    </citation>
    <scope>NUCLEOTIDE SEQUENCE</scope>
</reference>
<dbReference type="GO" id="GO:0006396">
    <property type="term" value="P:RNA processing"/>
    <property type="evidence" value="ECO:0007669"/>
    <property type="project" value="InterPro"/>
</dbReference>
<dbReference type="VEuPathDB" id="CryptoDB:Cvel_20524"/>
<comment type="subcellular location">
    <subcellularLocation>
        <location evidence="1">Nucleus</location>
    </subcellularLocation>
</comment>
<feature type="region of interest" description="Disordered" evidence="8">
    <location>
        <begin position="817"/>
        <end position="1024"/>
    </location>
</feature>
<feature type="region of interest" description="Disordered" evidence="8">
    <location>
        <begin position="1418"/>
        <end position="1575"/>
    </location>
</feature>
<keyword evidence="2" id="KW-0507">mRNA processing</keyword>
<feature type="compositionally biased region" description="Basic and acidic residues" evidence="8">
    <location>
        <begin position="1120"/>
        <end position="1131"/>
    </location>
</feature>
<dbReference type="InterPro" id="IPR012677">
    <property type="entry name" value="Nucleotide-bd_a/b_plait_sf"/>
</dbReference>
<dbReference type="SMART" id="SM00360">
    <property type="entry name" value="RRM"/>
    <property type="match status" value="3"/>
</dbReference>
<dbReference type="PROSITE" id="PS50102">
    <property type="entry name" value="RRM"/>
    <property type="match status" value="3"/>
</dbReference>
<sequence>MEGSDGKTMGQLEEIEASREMIDSSDSDSDLELCAEAGSKIEQVLIQALQTNPTDVETYMRLGQLYKMQGEKVKLDEVRRDATKFCLLPDEVWEDWILDERDFEAKYAQPGEQSELLPEFFRSALTTTPSVKLWEMFLEYFADILKKQMGADKEGKGREGNEEDSETEMKRLLLHNREFLKHMRNAYEEALASLSLHPQSGPELWRVYRSRLEGAVLEATLEALRKEFGDLIDLPMETGGGEHQHQQGGGGLPREHPLVKAAVKQAGVVRKAFMRQLRLPLTGMGDLECEWRLWLEELPPFLQEQMAGAAEEAKREQAEGEKEWERRRELEKAVESENFESLEAAVKQAGVVRKAFMRQLRLPLTGMGDLECEWRLWLEELPPFLQEQMAGAAEEAKREQAEGEKEWERRRELEKAVESENFESLEVLSNAWKKYLDFECRLKDPARVFQLYNRATRDLPSSEELWVEFAAFCWDTVKDPRAAVSVLERAVRALPDSIGLWIRLALATADAMVAAVSSSSSSGGRQQNGGSASAAAAAAGAGGFSREAAEGQAAWGASAILREPLAEDAGVFRDILERAVRCNAKLMLSAEVKHTGLGEALAGPGLLVELFCACAEGQRRVIVAGFPRGASDEDGNEGTASDEGPAEGAVRELLRLAEGSLEGREAPRLLSFWLRQEAFVFKDAKRTREVAEKLVKSAPHEPRVWDLATTALTSMVAHSGPQSGHVSVQMGEGSGGIRETASRIFAQGVKALMEHGAELQGKWVAFERDLGTVASLRTAVDRVARVREDIRKREDRALALQQGIKVPLKKRPRDAVTTAGGFTVEGGDKDGGKGKVRVTGDGGEGHGMSGVGVEHGGMEGEAEGSTQRSRLDAAALAHAHSVHAKNVHPQHLSSSQSSSKSVGGTSPASSASSEMQQTMPPPEKRAKVLAHKPSEKDISQAAQETWEGTECAEPSVAPALPIQNAREAERISRSRSRSRSPALQPAEAAPMFPPFRPPRRQSLLHPSGSGSPLPPASPESGSLTHNNRLERESVCLASAGSRLTVRSPPADAGDFWGDGASDSGRGPGPSEAASARMILPPLMEEETEETEGETEGDVEMEDAGARGGQGAKAGGKGKGKVPDVPEKKEPAHGKHYLQKQEGLAAATLPGADVTDADIKQLWIAGLDITVDEATLIDWLGAAKGLQEVRIPRDFRKKSKGFAYADFETHEDARACALKMHGKKLNDRIIRVELSRPTKAVFEHGTVFAKGIPPGAPHGEWVSALREFFRDGLKEVRVMADDRGNCKGHAYLDFDNPERVQEIVDLKQIRIRGCTLAVSKSIPMKDHRWQTANPNKVLKRNEEEAKREALPVEARKVLFVKNLNFKTTEDKIKKHFEQSGKVERVVLVRTPEGRPKGLAYVEMESPEAAMAAQILNGTPLDGHHVDVSQSNRPITERKERPAGGGEGRQQWQAEGERGGGRGIEQFAPPPRRPGLGYRGGHAGGVPRGGHGIGGDGGRGRGRRGVGLEGASSVSAQDAKDVSPSPGEKEKENAQGRAEPEASKGGEKEGQPETKGKKEEKEKPKTNADFRRLFLGL</sequence>
<dbReference type="SMART" id="SM00386">
    <property type="entry name" value="HAT"/>
    <property type="match status" value="7"/>
</dbReference>
<feature type="region of interest" description="Disordered" evidence="8">
    <location>
        <begin position="1040"/>
        <end position="1131"/>
    </location>
</feature>
<dbReference type="InterPro" id="IPR011990">
    <property type="entry name" value="TPR-like_helical_dom_sf"/>
</dbReference>
<feature type="compositionally biased region" description="Acidic residues" evidence="8">
    <location>
        <begin position="1083"/>
        <end position="1102"/>
    </location>
</feature>
<proteinExistence type="predicted"/>
<evidence type="ECO:0000256" key="6">
    <source>
        <dbReference type="ARBA" id="ARBA00023242"/>
    </source>
</evidence>
<dbReference type="Pfam" id="PF00076">
    <property type="entry name" value="RRM_1"/>
    <property type="match status" value="2"/>
</dbReference>
<evidence type="ECO:0000259" key="9">
    <source>
        <dbReference type="PROSITE" id="PS50102"/>
    </source>
</evidence>
<feature type="domain" description="RRM" evidence="9">
    <location>
        <begin position="1244"/>
        <end position="1322"/>
    </location>
</feature>
<feature type="compositionally biased region" description="Basic and acidic residues" evidence="8">
    <location>
        <begin position="922"/>
        <end position="938"/>
    </location>
</feature>
<dbReference type="GO" id="GO:0003723">
    <property type="term" value="F:RNA binding"/>
    <property type="evidence" value="ECO:0007669"/>
    <property type="project" value="UniProtKB-UniRule"/>
</dbReference>
<evidence type="ECO:0000256" key="1">
    <source>
        <dbReference type="ARBA" id="ARBA00004123"/>
    </source>
</evidence>
<dbReference type="EMBL" id="CDMZ01000936">
    <property type="protein sequence ID" value="CEM24248.1"/>
    <property type="molecule type" value="Genomic_DNA"/>
</dbReference>
<feature type="compositionally biased region" description="Gly residues" evidence="8">
    <location>
        <begin position="840"/>
        <end position="855"/>
    </location>
</feature>
<gene>
    <name evidence="10" type="ORF">Cvel_20524</name>
</gene>
<name>A0A0G4G726_9ALVE</name>
<evidence type="ECO:0000256" key="4">
    <source>
        <dbReference type="ARBA" id="ARBA00022884"/>
    </source>
</evidence>
<feature type="region of interest" description="Disordered" evidence="8">
    <location>
        <begin position="1"/>
        <end position="27"/>
    </location>
</feature>
<dbReference type="PANTHER" id="PTHR23236">
    <property type="entry name" value="EUKARYOTIC TRANSLATION INITIATION FACTOR 4B/4H"/>
    <property type="match status" value="1"/>
</dbReference>
<dbReference type="Gene3D" id="1.25.40.10">
    <property type="entry name" value="Tetratricopeptide repeat domain"/>
    <property type="match status" value="2"/>
</dbReference>
<dbReference type="InterPro" id="IPR035979">
    <property type="entry name" value="RBD_domain_sf"/>
</dbReference>
<feature type="compositionally biased region" description="Gly residues" evidence="8">
    <location>
        <begin position="1475"/>
        <end position="1495"/>
    </location>
</feature>
<dbReference type="PANTHER" id="PTHR23236:SF119">
    <property type="entry name" value="NUCLEAR RNA-BINDING PROTEIN SART-3"/>
    <property type="match status" value="1"/>
</dbReference>
<evidence type="ECO:0000256" key="7">
    <source>
        <dbReference type="PROSITE-ProRule" id="PRU00176"/>
    </source>
</evidence>
<dbReference type="InterPro" id="IPR000504">
    <property type="entry name" value="RRM_dom"/>
</dbReference>
<protein>
    <recommendedName>
        <fullName evidence="9">RRM domain-containing protein</fullName>
    </recommendedName>
</protein>
<evidence type="ECO:0000256" key="5">
    <source>
        <dbReference type="ARBA" id="ARBA00023187"/>
    </source>
</evidence>
<dbReference type="Pfam" id="PF23241">
    <property type="entry name" value="HAT_PRP39_C"/>
    <property type="match status" value="1"/>
</dbReference>
<feature type="compositionally biased region" description="Basic and acidic residues" evidence="8">
    <location>
        <begin position="1525"/>
        <end position="1575"/>
    </location>
</feature>
<keyword evidence="4 7" id="KW-0694">RNA-binding</keyword>
<feature type="region of interest" description="Disordered" evidence="8">
    <location>
        <begin position="627"/>
        <end position="647"/>
    </location>
</feature>
<dbReference type="Gene3D" id="3.30.70.330">
    <property type="match status" value="3"/>
</dbReference>
<feature type="compositionally biased region" description="Low complexity" evidence="8">
    <location>
        <begin position="893"/>
        <end position="910"/>
    </location>
</feature>
<accession>A0A0G4G726</accession>
<evidence type="ECO:0000256" key="2">
    <source>
        <dbReference type="ARBA" id="ARBA00022664"/>
    </source>
</evidence>
<keyword evidence="6" id="KW-0539">Nucleus</keyword>
<keyword evidence="5" id="KW-0508">mRNA splicing</keyword>
<feature type="compositionally biased region" description="Gly residues" evidence="8">
    <location>
        <begin position="1105"/>
        <end position="1116"/>
    </location>
</feature>
<dbReference type="SUPFAM" id="SSF54928">
    <property type="entry name" value="RNA-binding domain, RBD"/>
    <property type="match status" value="3"/>
</dbReference>
<keyword evidence="3" id="KW-0677">Repeat</keyword>
<dbReference type="InterPro" id="IPR003107">
    <property type="entry name" value="HAT"/>
</dbReference>
<feature type="domain" description="RRM" evidence="9">
    <location>
        <begin position="1355"/>
        <end position="1431"/>
    </location>
</feature>
<organism evidence="10">
    <name type="scientific">Chromera velia CCMP2878</name>
    <dbReference type="NCBI Taxonomy" id="1169474"/>
    <lineage>
        <taxon>Eukaryota</taxon>
        <taxon>Sar</taxon>
        <taxon>Alveolata</taxon>
        <taxon>Colpodellida</taxon>
        <taxon>Chromeraceae</taxon>
        <taxon>Chromera</taxon>
    </lineage>
</organism>
<evidence type="ECO:0000313" key="10">
    <source>
        <dbReference type="EMBL" id="CEM24248.1"/>
    </source>
</evidence>
<dbReference type="SUPFAM" id="SSF48452">
    <property type="entry name" value="TPR-like"/>
    <property type="match status" value="1"/>
</dbReference>
<evidence type="ECO:0000256" key="8">
    <source>
        <dbReference type="SAM" id="MobiDB-lite"/>
    </source>
</evidence>